<keyword evidence="3" id="KW-0804">Transcription</keyword>
<sequence length="235" mass="27381">MADKKYLDPNPPLENRTVRSFKRIAIEQDSESEPEFKKQNLKELQTDECNITHKAHTSAKIDDKVKTDPKMVEPFIKAFSTLKKFRPSDDMMAKYYLKNKVLGQPMKALIIPEECDHIFSIPPRDFPRYPRETEWHCYCRRPNGPESRNLWTRVGEDTIVFDPRGNGVGIKRTYALTEQKEEPDVISLPGEIEPPREEWFIEEISLPLSVADTDLVFCHLILNKIDKEEAYVVDD</sequence>
<keyword evidence="4" id="KW-0539">Nucleus</keyword>
<dbReference type="AlphaFoldDB" id="A0A816RF77"/>
<evidence type="ECO:0000259" key="5">
    <source>
        <dbReference type="PROSITE" id="PS51005"/>
    </source>
</evidence>
<accession>A0A816RF77</accession>
<protein>
    <submittedName>
        <fullName evidence="6">(rape) hypothetical protein</fullName>
    </submittedName>
</protein>
<dbReference type="InterPro" id="IPR036093">
    <property type="entry name" value="NAC_dom_sf"/>
</dbReference>
<dbReference type="SUPFAM" id="SSF101941">
    <property type="entry name" value="NAC domain"/>
    <property type="match status" value="1"/>
</dbReference>
<organism evidence="6">
    <name type="scientific">Brassica napus</name>
    <name type="common">Rape</name>
    <dbReference type="NCBI Taxonomy" id="3708"/>
    <lineage>
        <taxon>Eukaryota</taxon>
        <taxon>Viridiplantae</taxon>
        <taxon>Streptophyta</taxon>
        <taxon>Embryophyta</taxon>
        <taxon>Tracheophyta</taxon>
        <taxon>Spermatophyta</taxon>
        <taxon>Magnoliopsida</taxon>
        <taxon>eudicotyledons</taxon>
        <taxon>Gunneridae</taxon>
        <taxon>Pentapetalae</taxon>
        <taxon>rosids</taxon>
        <taxon>malvids</taxon>
        <taxon>Brassicales</taxon>
        <taxon>Brassicaceae</taxon>
        <taxon>Brassiceae</taxon>
        <taxon>Brassica</taxon>
    </lineage>
</organism>
<name>A0A816RF77_BRANA</name>
<evidence type="ECO:0000256" key="2">
    <source>
        <dbReference type="ARBA" id="ARBA00023125"/>
    </source>
</evidence>
<evidence type="ECO:0000256" key="1">
    <source>
        <dbReference type="ARBA" id="ARBA00023015"/>
    </source>
</evidence>
<dbReference type="Proteomes" id="UP001295469">
    <property type="component" value="Chromosome C01"/>
</dbReference>
<dbReference type="Pfam" id="PF02365">
    <property type="entry name" value="NAM"/>
    <property type="match status" value="1"/>
</dbReference>
<evidence type="ECO:0000256" key="4">
    <source>
        <dbReference type="ARBA" id="ARBA00023242"/>
    </source>
</evidence>
<dbReference type="Gene3D" id="2.170.150.80">
    <property type="entry name" value="NAC domain"/>
    <property type="match status" value="1"/>
</dbReference>
<dbReference type="GO" id="GO:0003677">
    <property type="term" value="F:DNA binding"/>
    <property type="evidence" value="ECO:0007669"/>
    <property type="project" value="UniProtKB-KW"/>
</dbReference>
<dbReference type="Gramene" id="CDX68413">
    <property type="protein sequence ID" value="CDX68413"/>
    <property type="gene ID" value="GSBRNA2T00125806001"/>
</dbReference>
<keyword evidence="2" id="KW-0238">DNA-binding</keyword>
<evidence type="ECO:0000313" key="6">
    <source>
        <dbReference type="EMBL" id="CAF2074547.1"/>
    </source>
</evidence>
<dbReference type="OMA" id="QPMKALI"/>
<dbReference type="PROSITE" id="PS51005">
    <property type="entry name" value="NAC"/>
    <property type="match status" value="1"/>
</dbReference>
<keyword evidence="1" id="KW-0805">Transcription regulation</keyword>
<evidence type="ECO:0000256" key="3">
    <source>
        <dbReference type="ARBA" id="ARBA00023163"/>
    </source>
</evidence>
<proteinExistence type="predicted"/>
<feature type="domain" description="NAC" evidence="5">
    <location>
        <begin position="79"/>
        <end position="223"/>
    </location>
</feature>
<dbReference type="EMBL" id="HG994365">
    <property type="protein sequence ID" value="CAF2074547.1"/>
    <property type="molecule type" value="Genomic_DNA"/>
</dbReference>
<dbReference type="InterPro" id="IPR003441">
    <property type="entry name" value="NAC-dom"/>
</dbReference>
<reference evidence="6" key="1">
    <citation type="submission" date="2021-01" db="EMBL/GenBank/DDBJ databases">
        <authorList>
            <consortium name="Genoscope - CEA"/>
            <person name="William W."/>
        </authorList>
    </citation>
    <scope>NUCLEOTIDE SEQUENCE</scope>
</reference>
<dbReference type="SMR" id="A0A816RF77"/>
<gene>
    <name evidence="6" type="ORF">DARMORV10_C01P33000.1</name>
</gene>
<dbReference type="GO" id="GO:0006355">
    <property type="term" value="P:regulation of DNA-templated transcription"/>
    <property type="evidence" value="ECO:0007669"/>
    <property type="project" value="InterPro"/>
</dbReference>